<keyword evidence="5" id="KW-1185">Reference proteome</keyword>
<dbReference type="Proteomes" id="UP001442364">
    <property type="component" value="Unassembled WGS sequence"/>
</dbReference>
<evidence type="ECO:0000256" key="3">
    <source>
        <dbReference type="SAM" id="SignalP"/>
    </source>
</evidence>
<reference evidence="4 5" key="1">
    <citation type="submission" date="2024-03" db="EMBL/GenBank/DDBJ databases">
        <title>Human intestinal bacterial collection.</title>
        <authorList>
            <person name="Pauvert C."/>
            <person name="Hitch T.C.A."/>
            <person name="Clavel T."/>
        </authorList>
    </citation>
    <scope>NUCLEOTIDE SEQUENCE [LARGE SCALE GENOMIC DNA]</scope>
    <source>
        <strain evidence="4 5">CLA-AA-H255</strain>
    </source>
</reference>
<dbReference type="EMBL" id="JBBMER010000003">
    <property type="protein sequence ID" value="MEQ2379278.1"/>
    <property type="molecule type" value="Genomic_DNA"/>
</dbReference>
<feature type="region of interest" description="Disordered" evidence="1">
    <location>
        <begin position="580"/>
        <end position="616"/>
    </location>
</feature>
<evidence type="ECO:0000256" key="1">
    <source>
        <dbReference type="SAM" id="MobiDB-lite"/>
    </source>
</evidence>
<organism evidence="4 5">
    <name type="scientific">[Lactobacillus] rogosae</name>
    <dbReference type="NCBI Taxonomy" id="706562"/>
    <lineage>
        <taxon>Bacteria</taxon>
        <taxon>Bacillati</taxon>
        <taxon>Bacillota</taxon>
        <taxon>Clostridia</taxon>
        <taxon>Lachnospirales</taxon>
        <taxon>Lachnospiraceae</taxon>
        <taxon>Lachnospira</taxon>
    </lineage>
</organism>
<protein>
    <submittedName>
        <fullName evidence="4">Uncharacterized protein</fullName>
    </submittedName>
</protein>
<evidence type="ECO:0000313" key="4">
    <source>
        <dbReference type="EMBL" id="MEQ2379278.1"/>
    </source>
</evidence>
<feature type="transmembrane region" description="Helical" evidence="2">
    <location>
        <begin position="805"/>
        <end position="824"/>
    </location>
</feature>
<feature type="chain" id="PRO_5047261392" evidence="3">
    <location>
        <begin position="30"/>
        <end position="830"/>
    </location>
</feature>
<feature type="compositionally biased region" description="Low complexity" evidence="1">
    <location>
        <begin position="587"/>
        <end position="610"/>
    </location>
</feature>
<evidence type="ECO:0000313" key="5">
    <source>
        <dbReference type="Proteomes" id="UP001442364"/>
    </source>
</evidence>
<proteinExistence type="predicted"/>
<gene>
    <name evidence="4" type="ORF">WMO14_05225</name>
</gene>
<keyword evidence="2" id="KW-0812">Transmembrane</keyword>
<keyword evidence="2" id="KW-1133">Transmembrane helix</keyword>
<name>A0ABV1BUZ4_9FIRM</name>
<keyword evidence="2" id="KW-0472">Membrane</keyword>
<dbReference type="RefSeq" id="WP_349153404.1">
    <property type="nucleotide sequence ID" value="NZ_JBBMER010000003.1"/>
</dbReference>
<sequence length="830" mass="90681">MKRQFIKKLATVTVSAAMLAALFSGGINADIRTAQAQETNVAAASEQFDTTAPVVESISIDKQGQNVGDDDTFKITIKAYDSESGIQDVRMILESEGDVYLLDEYSYANGRLQFNEAANSYECTVKIADTTLVDGKVFIGNITVTDKAGNTCSPVISSTPDVLNVTASSALYWVNITRSDNEKPVVTSVELKENGQTVKPGDTLHVTIGATDNYALQDTCYVQFQVNVAERNNSHSIYLQWDSANGCYIGSWELPDDIVPGEWYVNYIGVKDVTGNLAEKNSAMDCKVTVQNDNYVVNEKNAPKFNSISMDKAGQTLTAGDQVKFTVDVTDDTGVASVKMVLKNVNSELSSKDDVDCYMQNVEGTSKYEYTYTITENDYPCEWYVSSIEARDVYNNMLYTSTERQTSGRELPLMYDYYFNVTQNGTFVQPNVNVMFSYINADMEWEIKTIEVPRRTKLSKALEKFDTGVKFDDAKITGWTMVGYPDSDTIVSNNTTFLANYNTNIVEKYVYSYSPDVGSKCLYKETSFVKKGQKIELPTVIPGVKNVKWIKTEELDELIKNGYIINTDTGSYYFEADAEIDDSVPPTDDNNGSTGGNNNQTTTDGNKGNNEGTKLSSDKIQEAVAAITTAKAGDTYTVDMSDATVAPKDVLEAAKGKDVDIVLDMNGYKWTINGNNIQADNLKDINLSVDTDSDAIPDDVISELAGNNPVKQISLAYSGDFGFKASLTYNIGSEYAGKYGNLYYYDSTGRMIFQNAGAIDADGNISLNFSHASEYAVVIADYAVTTDNADNTATGGIATGDSTPIALYAVLCVMAIALAGIAAVTRKKNV</sequence>
<feature type="signal peptide" evidence="3">
    <location>
        <begin position="1"/>
        <end position="29"/>
    </location>
</feature>
<accession>A0ABV1BUZ4</accession>
<evidence type="ECO:0000256" key="2">
    <source>
        <dbReference type="SAM" id="Phobius"/>
    </source>
</evidence>
<keyword evidence="3" id="KW-0732">Signal</keyword>
<comment type="caution">
    <text evidence="4">The sequence shown here is derived from an EMBL/GenBank/DDBJ whole genome shotgun (WGS) entry which is preliminary data.</text>
</comment>